<name>A0AA36CYY2_9BILA</name>
<accession>A0AA36CYY2</accession>
<gene>
    <name evidence="2" type="ORF">MSPICULIGERA_LOCUS16221</name>
</gene>
<comment type="caution">
    <text evidence="2">The sequence shown here is derived from an EMBL/GenBank/DDBJ whole genome shotgun (WGS) entry which is preliminary data.</text>
</comment>
<evidence type="ECO:0008006" key="4">
    <source>
        <dbReference type="Google" id="ProtNLM"/>
    </source>
</evidence>
<evidence type="ECO:0000256" key="1">
    <source>
        <dbReference type="SAM" id="SignalP"/>
    </source>
</evidence>
<dbReference type="Proteomes" id="UP001177023">
    <property type="component" value="Unassembled WGS sequence"/>
</dbReference>
<feature type="chain" id="PRO_5041417563" description="Glycine-rich protein" evidence="1">
    <location>
        <begin position="25"/>
        <end position="84"/>
    </location>
</feature>
<reference evidence="2" key="1">
    <citation type="submission" date="2023-06" db="EMBL/GenBank/DDBJ databases">
        <authorList>
            <person name="Delattre M."/>
        </authorList>
    </citation>
    <scope>NUCLEOTIDE SEQUENCE</scope>
    <source>
        <strain evidence="2">AF72</strain>
    </source>
</reference>
<protein>
    <recommendedName>
        <fullName evidence="4">Glycine-rich protein</fullName>
    </recommendedName>
</protein>
<keyword evidence="1" id="KW-0732">Signal</keyword>
<sequence length="84" mass="9204">MATPTTFLASILLLLCLLATVVISTDGDDALAMHPEYRYKDQNLNRNSPSRIRRQIYGYPGSYPGGFGMGGFPFFNIGWGITVG</sequence>
<feature type="signal peptide" evidence="1">
    <location>
        <begin position="1"/>
        <end position="24"/>
    </location>
</feature>
<keyword evidence="3" id="KW-1185">Reference proteome</keyword>
<evidence type="ECO:0000313" key="2">
    <source>
        <dbReference type="EMBL" id="CAJ0577957.1"/>
    </source>
</evidence>
<proteinExistence type="predicted"/>
<dbReference type="AlphaFoldDB" id="A0AA36CYY2"/>
<dbReference type="EMBL" id="CATQJA010002652">
    <property type="protein sequence ID" value="CAJ0577957.1"/>
    <property type="molecule type" value="Genomic_DNA"/>
</dbReference>
<evidence type="ECO:0000313" key="3">
    <source>
        <dbReference type="Proteomes" id="UP001177023"/>
    </source>
</evidence>
<organism evidence="2 3">
    <name type="scientific">Mesorhabditis spiculigera</name>
    <dbReference type="NCBI Taxonomy" id="96644"/>
    <lineage>
        <taxon>Eukaryota</taxon>
        <taxon>Metazoa</taxon>
        <taxon>Ecdysozoa</taxon>
        <taxon>Nematoda</taxon>
        <taxon>Chromadorea</taxon>
        <taxon>Rhabditida</taxon>
        <taxon>Rhabditina</taxon>
        <taxon>Rhabditomorpha</taxon>
        <taxon>Rhabditoidea</taxon>
        <taxon>Rhabditidae</taxon>
        <taxon>Mesorhabditinae</taxon>
        <taxon>Mesorhabditis</taxon>
    </lineage>
</organism>
<feature type="non-terminal residue" evidence="2">
    <location>
        <position position="84"/>
    </location>
</feature>